<dbReference type="InterPro" id="IPR001128">
    <property type="entry name" value="Cyt_P450"/>
</dbReference>
<keyword evidence="1 2" id="KW-0408">Iron</keyword>
<dbReference type="PROSITE" id="PS00086">
    <property type="entry name" value="CYTOCHROME_P450"/>
    <property type="match status" value="1"/>
</dbReference>
<organism evidence="3 4">
    <name type="scientific">Nostoc linckia z8</name>
    <dbReference type="NCBI Taxonomy" id="1628746"/>
    <lineage>
        <taxon>Bacteria</taxon>
        <taxon>Bacillati</taxon>
        <taxon>Cyanobacteriota</taxon>
        <taxon>Cyanophyceae</taxon>
        <taxon>Nostocales</taxon>
        <taxon>Nostocaceae</taxon>
        <taxon>Nostoc</taxon>
    </lineage>
</organism>
<evidence type="ECO:0000313" key="3">
    <source>
        <dbReference type="EMBL" id="PHK00413.1"/>
    </source>
</evidence>
<dbReference type="CDD" id="cd00302">
    <property type="entry name" value="cytochrome_P450"/>
    <property type="match status" value="1"/>
</dbReference>
<dbReference type="Proteomes" id="UP000222310">
    <property type="component" value="Unassembled WGS sequence"/>
</dbReference>
<dbReference type="EMBL" id="LAHD01000081">
    <property type="protein sequence ID" value="PHK00413.1"/>
    <property type="molecule type" value="Genomic_DNA"/>
</dbReference>
<dbReference type="PANTHER" id="PTHR24301">
    <property type="entry name" value="THROMBOXANE-A SYNTHASE"/>
    <property type="match status" value="1"/>
</dbReference>
<sequence>MTNDINHIPGPAPQFLIGNALDFVGTPSHIRLYEYALAYGDIMRFWLFNQASILINDPALIEQVLVSDRDSYYKNSPRKAAEPVMGDSLFLSNGRDWEFKRHNHPFSATHINNYFEQILPIIRETTDSYLENLQPSSTPKSVEFFGELVKLSFRIFGLTILGSAMNSDYFEAFNTLMQEMNNRGGQQFLPYPLSLNPKFWLQRQQWNNFIEKQISQSQQHSSPRGIDLLSFVIQDTALSTTQLRDELSTTFTAGTRNVAEAVAAVLFLCAKNPAAMQKLESEITAFLEEHNNEFQQADVNLLKYLDLVVKEALRLYPAVPLFIREVLPGRTVNLGSYRIPERTQVFISSWSFHRNPKHWQNPDDFVPERFTNVPPSFHYFPFGAGPRQCIGMAFTLLCTKVMLINIVSQYSLELEPGTNFDTTYFSGTIMPDKGFWIKLTKK</sequence>
<evidence type="ECO:0000256" key="2">
    <source>
        <dbReference type="RuleBase" id="RU000461"/>
    </source>
</evidence>
<dbReference type="GO" id="GO:0005506">
    <property type="term" value="F:iron ion binding"/>
    <property type="evidence" value="ECO:0007669"/>
    <property type="project" value="InterPro"/>
</dbReference>
<keyword evidence="1 2" id="KW-0479">Metal-binding</keyword>
<name>A0A9Q5Z8Z6_NOSLI</name>
<dbReference type="Pfam" id="PF00067">
    <property type="entry name" value="p450"/>
    <property type="match status" value="1"/>
</dbReference>
<keyword evidence="2" id="KW-0503">Monooxygenase</keyword>
<keyword evidence="1 2" id="KW-0349">Heme</keyword>
<reference evidence="3 4" key="1">
    <citation type="submission" date="2015-02" db="EMBL/GenBank/DDBJ databases">
        <title>Nostoc linckia genome annotation.</title>
        <authorList>
            <person name="Zhou Z."/>
        </authorList>
    </citation>
    <scope>NUCLEOTIDE SEQUENCE [LARGE SCALE GENOMIC DNA]</scope>
    <source>
        <strain evidence="4">z8</strain>
    </source>
</reference>
<comment type="similarity">
    <text evidence="2">Belongs to the cytochrome P450 family.</text>
</comment>
<accession>A0A9Q5Z8Z6</accession>
<dbReference type="InterPro" id="IPR017972">
    <property type="entry name" value="Cyt_P450_CS"/>
</dbReference>
<protein>
    <submittedName>
        <fullName evidence="3">Cytochrome P450</fullName>
    </submittedName>
</protein>
<dbReference type="Gene3D" id="1.10.630.10">
    <property type="entry name" value="Cytochrome P450"/>
    <property type="match status" value="1"/>
</dbReference>
<comment type="caution">
    <text evidence="3">The sequence shown here is derived from an EMBL/GenBank/DDBJ whole genome shotgun (WGS) entry which is preliminary data.</text>
</comment>
<dbReference type="SUPFAM" id="SSF48264">
    <property type="entry name" value="Cytochrome P450"/>
    <property type="match status" value="1"/>
</dbReference>
<dbReference type="PANTHER" id="PTHR24301:SF2">
    <property type="entry name" value="THROMBOXANE-A SYNTHASE"/>
    <property type="match status" value="1"/>
</dbReference>
<comment type="cofactor">
    <cofactor evidence="1">
        <name>heme</name>
        <dbReference type="ChEBI" id="CHEBI:30413"/>
    </cofactor>
</comment>
<dbReference type="AlphaFoldDB" id="A0A9Q5Z8Z6"/>
<feature type="binding site" description="axial binding residue" evidence="1">
    <location>
        <position position="389"/>
    </location>
    <ligand>
        <name>heme</name>
        <dbReference type="ChEBI" id="CHEBI:30413"/>
    </ligand>
    <ligandPart>
        <name>Fe</name>
        <dbReference type="ChEBI" id="CHEBI:18248"/>
    </ligandPart>
</feature>
<dbReference type="InterPro" id="IPR036396">
    <property type="entry name" value="Cyt_P450_sf"/>
</dbReference>
<dbReference type="GO" id="GO:0016705">
    <property type="term" value="F:oxidoreductase activity, acting on paired donors, with incorporation or reduction of molecular oxygen"/>
    <property type="evidence" value="ECO:0007669"/>
    <property type="project" value="InterPro"/>
</dbReference>
<evidence type="ECO:0000313" key="4">
    <source>
        <dbReference type="Proteomes" id="UP000222310"/>
    </source>
</evidence>
<gene>
    <name evidence="3" type="ORF">VF08_23915</name>
</gene>
<proteinExistence type="inferred from homology"/>
<dbReference type="RefSeq" id="WP_099065796.1">
    <property type="nucleotide sequence ID" value="NZ_LAHD01000081.1"/>
</dbReference>
<dbReference type="GeneID" id="57091977"/>
<dbReference type="GO" id="GO:0004497">
    <property type="term" value="F:monooxygenase activity"/>
    <property type="evidence" value="ECO:0007669"/>
    <property type="project" value="UniProtKB-KW"/>
</dbReference>
<dbReference type="GO" id="GO:0020037">
    <property type="term" value="F:heme binding"/>
    <property type="evidence" value="ECO:0007669"/>
    <property type="project" value="InterPro"/>
</dbReference>
<dbReference type="PRINTS" id="PR00463">
    <property type="entry name" value="EP450I"/>
</dbReference>
<keyword evidence="2" id="KW-0560">Oxidoreductase</keyword>
<dbReference type="InterPro" id="IPR002401">
    <property type="entry name" value="Cyt_P450_E_grp-I"/>
</dbReference>
<evidence type="ECO:0000256" key="1">
    <source>
        <dbReference type="PIRSR" id="PIRSR602401-1"/>
    </source>
</evidence>